<sequence length="135" mass="14073">MPFGLPPDELPGALPPACSARCPSPAARPGDSPSGRTPLSLIERCSDASQRILPGCNPQIHYVVGVGLTVELDCLMKAIDPPAATPLAPLAEVLLWALRSMYLWSRGRSAEAAAAAENGSRLAGASGVRVWDDLC</sequence>
<evidence type="ECO:0000313" key="1">
    <source>
        <dbReference type="EMBL" id="MBK7677643.1"/>
    </source>
</evidence>
<protein>
    <submittedName>
        <fullName evidence="1">Uncharacterized protein</fullName>
    </submittedName>
</protein>
<dbReference type="Proteomes" id="UP000697998">
    <property type="component" value="Unassembled WGS sequence"/>
</dbReference>
<evidence type="ECO:0000313" key="2">
    <source>
        <dbReference type="Proteomes" id="UP000697998"/>
    </source>
</evidence>
<organism evidence="1 2">
    <name type="scientific">Candidatus Accumulibacter proximus</name>
    <dbReference type="NCBI Taxonomy" id="2954385"/>
    <lineage>
        <taxon>Bacteria</taxon>
        <taxon>Pseudomonadati</taxon>
        <taxon>Pseudomonadota</taxon>
        <taxon>Betaproteobacteria</taxon>
        <taxon>Candidatus Accumulibacter</taxon>
    </lineage>
</organism>
<gene>
    <name evidence="1" type="ORF">IPJ27_24510</name>
</gene>
<accession>A0A935Q2B8</accession>
<reference evidence="1 2" key="1">
    <citation type="submission" date="2020-10" db="EMBL/GenBank/DDBJ databases">
        <title>Connecting structure to function with the recovery of over 1000 high-quality activated sludge metagenome-assembled genomes encoding full-length rRNA genes using long-read sequencing.</title>
        <authorList>
            <person name="Singleton C.M."/>
            <person name="Petriglieri F."/>
            <person name="Kristensen J.M."/>
            <person name="Kirkegaard R.H."/>
            <person name="Michaelsen T.Y."/>
            <person name="Andersen M.H."/>
            <person name="Karst S.M."/>
            <person name="Dueholm M.S."/>
            <person name="Nielsen P.H."/>
            <person name="Albertsen M."/>
        </authorList>
    </citation>
    <scope>NUCLEOTIDE SEQUENCE [LARGE SCALE GENOMIC DNA]</scope>
    <source>
        <strain evidence="1">EsbW_18-Q3-R4-48_BATAC.285</strain>
    </source>
</reference>
<proteinExistence type="predicted"/>
<name>A0A935Q2B8_9PROT</name>
<comment type="caution">
    <text evidence="1">The sequence shown here is derived from an EMBL/GenBank/DDBJ whole genome shotgun (WGS) entry which is preliminary data.</text>
</comment>
<dbReference type="EMBL" id="JADJMH010000039">
    <property type="protein sequence ID" value="MBK7677643.1"/>
    <property type="molecule type" value="Genomic_DNA"/>
</dbReference>
<dbReference type="AlphaFoldDB" id="A0A935Q2B8"/>